<dbReference type="AlphaFoldDB" id="A0A4Q7VLN9"/>
<dbReference type="SUPFAM" id="SSF48452">
    <property type="entry name" value="TPR-like"/>
    <property type="match status" value="3"/>
</dbReference>
<comment type="caution">
    <text evidence="2">The sequence shown here is derived from an EMBL/GenBank/DDBJ whole genome shotgun (WGS) entry which is preliminary data.</text>
</comment>
<evidence type="ECO:0000313" key="2">
    <source>
        <dbReference type="EMBL" id="RZT97206.1"/>
    </source>
</evidence>
<dbReference type="EMBL" id="SHKN01000001">
    <property type="protein sequence ID" value="RZT97206.1"/>
    <property type="molecule type" value="Genomic_DNA"/>
</dbReference>
<gene>
    <name evidence="2" type="ORF">EV201_1865</name>
</gene>
<keyword evidence="1" id="KW-0732">Signal</keyword>
<reference evidence="2 3" key="1">
    <citation type="submission" date="2019-02" db="EMBL/GenBank/DDBJ databases">
        <title>Genomic Encyclopedia of Type Strains, Phase IV (KMG-IV): sequencing the most valuable type-strain genomes for metagenomic binning, comparative biology and taxonomic classification.</title>
        <authorList>
            <person name="Goeker M."/>
        </authorList>
    </citation>
    <scope>NUCLEOTIDE SEQUENCE [LARGE SCALE GENOMIC DNA]</scope>
    <source>
        <strain evidence="2 3">DSM 28825</strain>
    </source>
</reference>
<accession>A0A4Q7VLN9</accession>
<dbReference type="RefSeq" id="WP_130307250.1">
    <property type="nucleotide sequence ID" value="NZ_SHKN01000001.1"/>
</dbReference>
<keyword evidence="3" id="KW-1185">Reference proteome</keyword>
<evidence type="ECO:0000256" key="1">
    <source>
        <dbReference type="SAM" id="SignalP"/>
    </source>
</evidence>
<sequence length="605" mass="70330">MKKLLLILIVLGLFIPSLAFAQKTNSQLAYRYFRDKEYEAAAEIFNELYQTSKSKSYFSYYITCLLKLENYSQAEKATKKEIRKYPDDRVFQIELGHIYKISGAVKKADKQFNKTIDNIIPNKREFITVANALRGKGEHELAIQTYEKGRQILKQKDLFHFEIANILLFQRNFKLMLNEYMLALSVQPEKLQQIQSQLQSALSQNINSELDQLLRSKLINQVQNTDNNLVYKELLLWYYTHKKEFTLAFSLAQSIDLIKNNGGEKLIFLAKAASNNGDYLTAQTCFKQIIEKGKESKFYNAARIGELESIHLRLENKSDSKNEEWQTLSVKYANYFKDLPNINQSVYSLIRFANLSAFKLKEIKKASEMLETALKNRNIRQLDKATIKLELADIKLLDNRKWDAILLYSQIEQTNKNNPIGYEAKLKKAKVSYYLGEFDWAKAQLDVLKGSTSKLIANDALNLSQLISDNTSLDSTYSAMKYFAEADFLIFQSETDSAKMKLNKFFKTFPGHSLSDEVYYKLYEIYNSQQSYNEAIDELELIIKNHPYENLAAKALFKQAELFNLQNRIKESSENYKKIIVDYPESIYSVEARERYNSIRESNSK</sequence>
<protein>
    <recommendedName>
        <fullName evidence="4">Tetratricopeptide repeat protein</fullName>
    </recommendedName>
</protein>
<dbReference type="Gene3D" id="1.25.40.10">
    <property type="entry name" value="Tetratricopeptide repeat domain"/>
    <property type="match status" value="3"/>
</dbReference>
<evidence type="ECO:0008006" key="4">
    <source>
        <dbReference type="Google" id="ProtNLM"/>
    </source>
</evidence>
<proteinExistence type="predicted"/>
<feature type="chain" id="PRO_5020360002" description="Tetratricopeptide repeat protein" evidence="1">
    <location>
        <begin position="22"/>
        <end position="605"/>
    </location>
</feature>
<evidence type="ECO:0000313" key="3">
    <source>
        <dbReference type="Proteomes" id="UP000293562"/>
    </source>
</evidence>
<organism evidence="2 3">
    <name type="scientific">Ancylomarina subtilis</name>
    <dbReference type="NCBI Taxonomy" id="1639035"/>
    <lineage>
        <taxon>Bacteria</taxon>
        <taxon>Pseudomonadati</taxon>
        <taxon>Bacteroidota</taxon>
        <taxon>Bacteroidia</taxon>
        <taxon>Marinilabiliales</taxon>
        <taxon>Marinifilaceae</taxon>
        <taxon>Ancylomarina</taxon>
    </lineage>
</organism>
<feature type="signal peptide" evidence="1">
    <location>
        <begin position="1"/>
        <end position="21"/>
    </location>
</feature>
<name>A0A4Q7VLN9_9BACT</name>
<dbReference type="OrthoDB" id="9763354at2"/>
<dbReference type="Proteomes" id="UP000293562">
    <property type="component" value="Unassembled WGS sequence"/>
</dbReference>
<dbReference type="InterPro" id="IPR011990">
    <property type="entry name" value="TPR-like_helical_dom_sf"/>
</dbReference>